<protein>
    <submittedName>
        <fullName evidence="1">Uncharacterized protein</fullName>
    </submittedName>
</protein>
<dbReference type="AlphaFoldDB" id="A0A0M2HGU0"/>
<accession>A0A0M2HGU0</accession>
<sequence>MGISKKTVPQATDMCACGHAYEAHEHYRKGTECSICDVRACSAFSAATVAEYSSAQ</sequence>
<evidence type="ECO:0000313" key="1">
    <source>
        <dbReference type="EMBL" id="KJL43987.1"/>
    </source>
</evidence>
<dbReference type="Proteomes" id="UP000033956">
    <property type="component" value="Unassembled WGS sequence"/>
</dbReference>
<dbReference type="PATRIC" id="fig|92835.4.peg.681"/>
<dbReference type="RefSeq" id="WP_157003933.1">
    <property type="nucleotide sequence ID" value="NZ_BSES01000007.1"/>
</dbReference>
<keyword evidence="2" id="KW-1185">Reference proteome</keyword>
<dbReference type="OrthoDB" id="5193319at2"/>
<dbReference type="EMBL" id="JYIZ01000034">
    <property type="protein sequence ID" value="KJL43987.1"/>
    <property type="molecule type" value="Genomic_DNA"/>
</dbReference>
<evidence type="ECO:0000313" key="2">
    <source>
        <dbReference type="Proteomes" id="UP000033956"/>
    </source>
</evidence>
<dbReference type="STRING" id="92835.RS81_00664"/>
<proteinExistence type="predicted"/>
<comment type="caution">
    <text evidence="1">The sequence shown here is derived from an EMBL/GenBank/DDBJ whole genome shotgun (WGS) entry which is preliminary data.</text>
</comment>
<name>A0A0M2HGU0_9MICO</name>
<gene>
    <name evidence="1" type="ORF">RS81_00664</name>
</gene>
<organism evidence="1 2">
    <name type="scientific">Microbacterium terrae</name>
    <dbReference type="NCBI Taxonomy" id="69369"/>
    <lineage>
        <taxon>Bacteria</taxon>
        <taxon>Bacillati</taxon>
        <taxon>Actinomycetota</taxon>
        <taxon>Actinomycetes</taxon>
        <taxon>Micrococcales</taxon>
        <taxon>Microbacteriaceae</taxon>
        <taxon>Microbacterium</taxon>
    </lineage>
</organism>
<reference evidence="1 2" key="1">
    <citation type="submission" date="2015-02" db="EMBL/GenBank/DDBJ databases">
        <title>Draft genome sequences of ten Microbacterium spp. with emphasis on heavy metal contaminated environments.</title>
        <authorList>
            <person name="Corretto E."/>
        </authorList>
    </citation>
    <scope>NUCLEOTIDE SEQUENCE [LARGE SCALE GENOMIC DNA]</scope>
    <source>
        <strain evidence="1 2">DSM 12510</strain>
    </source>
</reference>